<keyword evidence="1" id="KW-0472">Membrane</keyword>
<comment type="caution">
    <text evidence="3">The sequence shown here is derived from an EMBL/GenBank/DDBJ whole genome shotgun (WGS) entry which is preliminary data.</text>
</comment>
<proteinExistence type="predicted"/>
<dbReference type="InterPro" id="IPR032640">
    <property type="entry name" value="AMPK1_CBM"/>
</dbReference>
<dbReference type="Proteomes" id="UP000245533">
    <property type="component" value="Unassembled WGS sequence"/>
</dbReference>
<gene>
    <name evidence="3" type="ORF">DDZ15_14495</name>
</gene>
<dbReference type="CDD" id="cd07184">
    <property type="entry name" value="E_set_Isoamylase_like_N"/>
    <property type="match status" value="1"/>
</dbReference>
<evidence type="ECO:0000313" key="3">
    <source>
        <dbReference type="EMBL" id="PWN05284.1"/>
    </source>
</evidence>
<feature type="transmembrane region" description="Helical" evidence="1">
    <location>
        <begin position="113"/>
        <end position="131"/>
    </location>
</feature>
<keyword evidence="4" id="KW-1185">Reference proteome</keyword>
<dbReference type="RefSeq" id="WP_109647841.1">
    <property type="nucleotide sequence ID" value="NZ_QGGB01000010.1"/>
</dbReference>
<keyword evidence="1" id="KW-0812">Transmembrane</keyword>
<accession>A0A316TSP9</accession>
<protein>
    <recommendedName>
        <fullName evidence="2">AMP-activated protein kinase glycogen-binding domain-containing protein</fullName>
    </recommendedName>
</protein>
<reference evidence="3 4" key="1">
    <citation type="submission" date="2018-05" db="EMBL/GenBank/DDBJ databases">
        <title>Rhodohalobacter halophilus gen. nov., sp. nov., a moderately halophilic member of the family Balneolaceae.</title>
        <authorList>
            <person name="Liu Z.-W."/>
        </authorList>
    </citation>
    <scope>NUCLEOTIDE SEQUENCE [LARGE SCALE GENOMIC DNA]</scope>
    <source>
        <strain evidence="3 4">8A47</strain>
    </source>
</reference>
<dbReference type="Gene3D" id="2.60.40.10">
    <property type="entry name" value="Immunoglobulins"/>
    <property type="match status" value="1"/>
</dbReference>
<evidence type="ECO:0000313" key="4">
    <source>
        <dbReference type="Proteomes" id="UP000245533"/>
    </source>
</evidence>
<dbReference type="InterPro" id="IPR014756">
    <property type="entry name" value="Ig_E-set"/>
</dbReference>
<dbReference type="Pfam" id="PF16561">
    <property type="entry name" value="AMPK1_CBM"/>
    <property type="match status" value="1"/>
</dbReference>
<organism evidence="3 4">
    <name type="scientific">Rhodohalobacter mucosus</name>
    <dbReference type="NCBI Taxonomy" id="2079485"/>
    <lineage>
        <taxon>Bacteria</taxon>
        <taxon>Pseudomonadati</taxon>
        <taxon>Balneolota</taxon>
        <taxon>Balneolia</taxon>
        <taxon>Balneolales</taxon>
        <taxon>Balneolaceae</taxon>
        <taxon>Rhodohalobacter</taxon>
    </lineage>
</organism>
<evidence type="ECO:0000256" key="1">
    <source>
        <dbReference type="SAM" id="Phobius"/>
    </source>
</evidence>
<feature type="domain" description="AMP-activated protein kinase glycogen-binding" evidence="2">
    <location>
        <begin position="169"/>
        <end position="243"/>
    </location>
</feature>
<name>A0A316TSP9_9BACT</name>
<dbReference type="EMBL" id="QGGB01000010">
    <property type="protein sequence ID" value="PWN05284.1"/>
    <property type="molecule type" value="Genomic_DNA"/>
</dbReference>
<keyword evidence="1" id="KW-1133">Transmembrane helix</keyword>
<sequence>MMNENSYQFDRQEELFRRYLDGELSSGEEREALHMIADSEEMREMLRFERSLSMGFLQMQDPGSFTVPDNFKDSVMNRIEQAESAPEKTEISKNKSAEPLSIFRKRTVTFHPVLAAAAMILISFGFGYLLFTQMQPAAGEGFDGERQTEIQTISGSEAESQIWIRFVYFDESAETIEVAGDFNDWEPTELSREIMDGRQVWTGMIPVTRGEHKYMFVKDGEEWVTDPLAEVQQDDGFGNKNAVLYL</sequence>
<dbReference type="AlphaFoldDB" id="A0A316TSP9"/>
<dbReference type="OrthoDB" id="5451596at2"/>
<dbReference type="SUPFAM" id="SSF81296">
    <property type="entry name" value="E set domains"/>
    <property type="match status" value="1"/>
</dbReference>
<evidence type="ECO:0000259" key="2">
    <source>
        <dbReference type="Pfam" id="PF16561"/>
    </source>
</evidence>
<dbReference type="InterPro" id="IPR013783">
    <property type="entry name" value="Ig-like_fold"/>
</dbReference>